<dbReference type="PANTHER" id="PTHR20986:SF24">
    <property type="entry name" value="FMRFAMIDE-LIKE NEUROPEPTIDES 1"/>
    <property type="match status" value="1"/>
</dbReference>
<keyword evidence="8" id="KW-1185">Reference proteome</keyword>
<accession>A0A914CCI0</accession>
<feature type="signal peptide" evidence="7">
    <location>
        <begin position="1"/>
        <end position="24"/>
    </location>
</feature>
<evidence type="ECO:0000256" key="3">
    <source>
        <dbReference type="ARBA" id="ARBA00022525"/>
    </source>
</evidence>
<proteinExistence type="inferred from homology"/>
<name>A0A914CCI0_9BILA</name>
<evidence type="ECO:0000256" key="6">
    <source>
        <dbReference type="ARBA" id="ARBA00023320"/>
    </source>
</evidence>
<keyword evidence="4" id="KW-0165">Cleavage on pair of basic residues</keyword>
<dbReference type="InterPro" id="IPR051041">
    <property type="entry name" value="FMRFamide-related_np"/>
</dbReference>
<evidence type="ECO:0000256" key="5">
    <source>
        <dbReference type="ARBA" id="ARBA00022815"/>
    </source>
</evidence>
<keyword evidence="3" id="KW-0964">Secreted</keyword>
<keyword evidence="5" id="KW-0027">Amidation</keyword>
<dbReference type="Pfam" id="PF01581">
    <property type="entry name" value="FARP"/>
    <property type="match status" value="8"/>
</dbReference>
<comment type="similarity">
    <text evidence="2">Belongs to the FARP (FMRFamide related peptide) family.</text>
</comment>
<comment type="subcellular location">
    <subcellularLocation>
        <location evidence="1">Secreted</location>
    </subcellularLocation>
</comment>
<sequence length="205" mass="23288">MCPSYSYVLLTSTVFLAIISQVLSECCVSDTTSEFCIAYNVFLTPAEQAEVRKILGEKCEGDVQEAVKEKRKPNFIRFGKRSVPGTLPFGKKGSDPNFLRFGRSAPANNFLRFGKSPSQQNFLRFGKRNADPNFLRFGRANEDSNNFVRLTKSADPNFLRFGKRSSLNEDSAEPNFLRFGRNSNNFLRFGRAAEKFDQQNFLRFG</sequence>
<dbReference type="GO" id="GO:0007218">
    <property type="term" value="P:neuropeptide signaling pathway"/>
    <property type="evidence" value="ECO:0007669"/>
    <property type="project" value="UniProtKB-KW"/>
</dbReference>
<dbReference type="InterPro" id="IPR002544">
    <property type="entry name" value="FMRFamid-related_peptide-like"/>
</dbReference>
<evidence type="ECO:0000256" key="1">
    <source>
        <dbReference type="ARBA" id="ARBA00004613"/>
    </source>
</evidence>
<organism evidence="8 9">
    <name type="scientific">Acrobeloides nanus</name>
    <dbReference type="NCBI Taxonomy" id="290746"/>
    <lineage>
        <taxon>Eukaryota</taxon>
        <taxon>Metazoa</taxon>
        <taxon>Ecdysozoa</taxon>
        <taxon>Nematoda</taxon>
        <taxon>Chromadorea</taxon>
        <taxon>Rhabditida</taxon>
        <taxon>Tylenchina</taxon>
        <taxon>Cephalobomorpha</taxon>
        <taxon>Cephaloboidea</taxon>
        <taxon>Cephalobidae</taxon>
        <taxon>Acrobeloides</taxon>
    </lineage>
</organism>
<dbReference type="PANTHER" id="PTHR20986">
    <property type="entry name" value="FMRFAMIDE-RELATED PEPTIDES"/>
    <property type="match status" value="1"/>
</dbReference>
<dbReference type="GO" id="GO:0005576">
    <property type="term" value="C:extracellular region"/>
    <property type="evidence" value="ECO:0007669"/>
    <property type="project" value="UniProtKB-SubCell"/>
</dbReference>
<dbReference type="Proteomes" id="UP000887540">
    <property type="component" value="Unplaced"/>
</dbReference>
<evidence type="ECO:0000256" key="2">
    <source>
        <dbReference type="ARBA" id="ARBA00006356"/>
    </source>
</evidence>
<evidence type="ECO:0000313" key="8">
    <source>
        <dbReference type="Proteomes" id="UP000887540"/>
    </source>
</evidence>
<dbReference type="WBParaSite" id="ACRNAN_Path_832.g3191.t1">
    <property type="protein sequence ID" value="ACRNAN_Path_832.g3191.t1"/>
    <property type="gene ID" value="ACRNAN_Path_832.g3191"/>
</dbReference>
<reference evidence="9" key="1">
    <citation type="submission" date="2022-11" db="UniProtKB">
        <authorList>
            <consortium name="WormBaseParasite"/>
        </authorList>
    </citation>
    <scope>IDENTIFICATION</scope>
</reference>
<protein>
    <submittedName>
        <fullName evidence="9">Uncharacterized protein</fullName>
    </submittedName>
</protein>
<keyword evidence="7" id="KW-0732">Signal</keyword>
<dbReference type="AlphaFoldDB" id="A0A914CCI0"/>
<feature type="chain" id="PRO_5037621267" evidence="7">
    <location>
        <begin position="25"/>
        <end position="205"/>
    </location>
</feature>
<evidence type="ECO:0000256" key="7">
    <source>
        <dbReference type="SAM" id="SignalP"/>
    </source>
</evidence>
<keyword evidence="6" id="KW-0527">Neuropeptide</keyword>
<evidence type="ECO:0000256" key="4">
    <source>
        <dbReference type="ARBA" id="ARBA00022685"/>
    </source>
</evidence>
<evidence type="ECO:0000313" key="9">
    <source>
        <dbReference type="WBParaSite" id="ACRNAN_Path_832.g3191.t1"/>
    </source>
</evidence>